<proteinExistence type="predicted"/>
<protein>
    <submittedName>
        <fullName evidence="1">Uncharacterized protein</fullName>
    </submittedName>
</protein>
<accession>A0A0V0XHR2</accession>
<name>A0A0V0XHR2_TRIPS</name>
<gene>
    <name evidence="1" type="ORF">T4E_8351</name>
</gene>
<comment type="caution">
    <text evidence="1">The sequence shown here is derived from an EMBL/GenBank/DDBJ whole genome shotgun (WGS) entry which is preliminary data.</text>
</comment>
<reference evidence="1 2" key="1">
    <citation type="submission" date="2015-01" db="EMBL/GenBank/DDBJ databases">
        <title>Evolution of Trichinella species and genotypes.</title>
        <authorList>
            <person name="Korhonen P.K."/>
            <person name="Edoardo P."/>
            <person name="Giuseppe L.R."/>
            <person name="Gasser R.B."/>
        </authorList>
    </citation>
    <scope>NUCLEOTIDE SEQUENCE [LARGE SCALE GENOMIC DNA]</scope>
    <source>
        <strain evidence="1">ISS141</strain>
    </source>
</reference>
<evidence type="ECO:0000313" key="2">
    <source>
        <dbReference type="Proteomes" id="UP000054815"/>
    </source>
</evidence>
<sequence>MKRRSMKILIPLYIGQICTLRVPVVDHEPADPRTFLVACDVPGAKTAFRTTVPKSAVGKGYVKCIILSYLDSTAAAE</sequence>
<organism evidence="1 2">
    <name type="scientific">Trichinella pseudospiralis</name>
    <name type="common">Parasitic roundworm</name>
    <dbReference type="NCBI Taxonomy" id="6337"/>
    <lineage>
        <taxon>Eukaryota</taxon>
        <taxon>Metazoa</taxon>
        <taxon>Ecdysozoa</taxon>
        <taxon>Nematoda</taxon>
        <taxon>Enoplea</taxon>
        <taxon>Dorylaimia</taxon>
        <taxon>Trichinellida</taxon>
        <taxon>Trichinellidae</taxon>
        <taxon>Trichinella</taxon>
    </lineage>
</organism>
<evidence type="ECO:0000313" key="1">
    <source>
        <dbReference type="EMBL" id="KRX87517.1"/>
    </source>
</evidence>
<dbReference type="AlphaFoldDB" id="A0A0V0XHR2"/>
<dbReference type="EMBL" id="JYDU01000282">
    <property type="protein sequence ID" value="KRX87517.1"/>
    <property type="molecule type" value="Genomic_DNA"/>
</dbReference>
<dbReference type="Proteomes" id="UP000054815">
    <property type="component" value="Unassembled WGS sequence"/>
</dbReference>